<dbReference type="Proteomes" id="UP000886657">
    <property type="component" value="Unassembled WGS sequence"/>
</dbReference>
<dbReference type="SUPFAM" id="SSF46894">
    <property type="entry name" value="C-terminal effector domain of the bipartite response regulators"/>
    <property type="match status" value="1"/>
</dbReference>
<dbReference type="AlphaFoldDB" id="A0A9D7SG50"/>
<dbReference type="Gene3D" id="1.10.10.10">
    <property type="entry name" value="Winged helix-like DNA-binding domain superfamily/Winged helix DNA-binding domain"/>
    <property type="match status" value="1"/>
</dbReference>
<dbReference type="PANTHER" id="PTHR43214">
    <property type="entry name" value="TWO-COMPONENT RESPONSE REGULATOR"/>
    <property type="match status" value="1"/>
</dbReference>
<evidence type="ECO:0000256" key="4">
    <source>
        <dbReference type="PROSITE-ProRule" id="PRU00169"/>
    </source>
</evidence>
<dbReference type="SMART" id="SM00448">
    <property type="entry name" value="REC"/>
    <property type="match status" value="1"/>
</dbReference>
<evidence type="ECO:0000256" key="2">
    <source>
        <dbReference type="ARBA" id="ARBA00023125"/>
    </source>
</evidence>
<dbReference type="InterPro" id="IPR011006">
    <property type="entry name" value="CheY-like_superfamily"/>
</dbReference>
<dbReference type="Pfam" id="PF00072">
    <property type="entry name" value="Response_reg"/>
    <property type="match status" value="1"/>
</dbReference>
<dbReference type="Pfam" id="PF00196">
    <property type="entry name" value="GerE"/>
    <property type="match status" value="1"/>
</dbReference>
<dbReference type="PROSITE" id="PS00622">
    <property type="entry name" value="HTH_LUXR_1"/>
    <property type="match status" value="1"/>
</dbReference>
<keyword evidence="1" id="KW-0805">Transcription regulation</keyword>
<dbReference type="GO" id="GO:0006355">
    <property type="term" value="P:regulation of DNA-templated transcription"/>
    <property type="evidence" value="ECO:0007669"/>
    <property type="project" value="InterPro"/>
</dbReference>
<protein>
    <submittedName>
        <fullName evidence="7">Response regulator transcription factor</fullName>
    </submittedName>
</protein>
<dbReference type="InterPro" id="IPR000792">
    <property type="entry name" value="Tscrpt_reg_LuxR_C"/>
</dbReference>
<keyword evidence="2" id="KW-0238">DNA-binding</keyword>
<keyword evidence="3" id="KW-0804">Transcription</keyword>
<dbReference type="CDD" id="cd06170">
    <property type="entry name" value="LuxR_C_like"/>
    <property type="match status" value="1"/>
</dbReference>
<dbReference type="InterPro" id="IPR016032">
    <property type="entry name" value="Sig_transdc_resp-reg_C-effctor"/>
</dbReference>
<dbReference type="GO" id="GO:0000160">
    <property type="term" value="P:phosphorelay signal transduction system"/>
    <property type="evidence" value="ECO:0007669"/>
    <property type="project" value="InterPro"/>
</dbReference>
<evidence type="ECO:0000256" key="3">
    <source>
        <dbReference type="ARBA" id="ARBA00023163"/>
    </source>
</evidence>
<gene>
    <name evidence="7" type="ORF">IPP58_05220</name>
</gene>
<dbReference type="PROSITE" id="PS50110">
    <property type="entry name" value="RESPONSE_REGULATORY"/>
    <property type="match status" value="1"/>
</dbReference>
<evidence type="ECO:0000313" key="8">
    <source>
        <dbReference type="Proteomes" id="UP000886657"/>
    </source>
</evidence>
<evidence type="ECO:0000256" key="1">
    <source>
        <dbReference type="ARBA" id="ARBA00023015"/>
    </source>
</evidence>
<dbReference type="PANTHER" id="PTHR43214:SF41">
    <property type="entry name" value="NITRATE_NITRITE RESPONSE REGULATOR PROTEIN NARP"/>
    <property type="match status" value="1"/>
</dbReference>
<dbReference type="Gene3D" id="3.40.50.2300">
    <property type="match status" value="1"/>
</dbReference>
<dbReference type="GO" id="GO:0003677">
    <property type="term" value="F:DNA binding"/>
    <property type="evidence" value="ECO:0007669"/>
    <property type="project" value="UniProtKB-KW"/>
</dbReference>
<evidence type="ECO:0000313" key="7">
    <source>
        <dbReference type="EMBL" id="MBK9795884.1"/>
    </source>
</evidence>
<evidence type="ECO:0000259" key="6">
    <source>
        <dbReference type="PROSITE" id="PS50110"/>
    </source>
</evidence>
<evidence type="ECO:0000259" key="5">
    <source>
        <dbReference type="PROSITE" id="PS50043"/>
    </source>
</evidence>
<reference evidence="7" key="1">
    <citation type="submission" date="2020-10" db="EMBL/GenBank/DDBJ databases">
        <title>Connecting structure to function with the recovery of over 1000 high-quality activated sludge metagenome-assembled genomes encoding full-length rRNA genes using long-read sequencing.</title>
        <authorList>
            <person name="Singleton C.M."/>
            <person name="Petriglieri F."/>
            <person name="Kristensen J.M."/>
            <person name="Kirkegaard R.H."/>
            <person name="Michaelsen T.Y."/>
            <person name="Andersen M.H."/>
            <person name="Karst S.M."/>
            <person name="Dueholm M.S."/>
            <person name="Nielsen P.H."/>
            <person name="Albertsen M."/>
        </authorList>
    </citation>
    <scope>NUCLEOTIDE SEQUENCE</scope>
    <source>
        <strain evidence="7">Skiv_18-Q3-R9-52_MAXAC.067</strain>
    </source>
</reference>
<dbReference type="InterPro" id="IPR001789">
    <property type="entry name" value="Sig_transdc_resp-reg_receiver"/>
</dbReference>
<dbReference type="CDD" id="cd17536">
    <property type="entry name" value="REC_YesN-like"/>
    <property type="match status" value="1"/>
</dbReference>
<dbReference type="PRINTS" id="PR00038">
    <property type="entry name" value="HTHLUXR"/>
</dbReference>
<dbReference type="InterPro" id="IPR039420">
    <property type="entry name" value="WalR-like"/>
</dbReference>
<accession>A0A9D7SG50</accession>
<comment type="caution">
    <text evidence="7">The sequence shown here is derived from an EMBL/GenBank/DDBJ whole genome shotgun (WGS) entry which is preliminary data.</text>
</comment>
<dbReference type="EMBL" id="JADKIO010000005">
    <property type="protein sequence ID" value="MBK9795884.1"/>
    <property type="molecule type" value="Genomic_DNA"/>
</dbReference>
<dbReference type="InterPro" id="IPR036388">
    <property type="entry name" value="WH-like_DNA-bd_sf"/>
</dbReference>
<dbReference type="PROSITE" id="PS50043">
    <property type="entry name" value="HTH_LUXR_2"/>
    <property type="match status" value="1"/>
</dbReference>
<proteinExistence type="predicted"/>
<keyword evidence="4" id="KW-0597">Phosphoprotein</keyword>
<organism evidence="7 8">
    <name type="scientific">Candidatus Geothrix skivensis</name>
    <dbReference type="NCBI Taxonomy" id="2954439"/>
    <lineage>
        <taxon>Bacteria</taxon>
        <taxon>Pseudomonadati</taxon>
        <taxon>Acidobacteriota</taxon>
        <taxon>Holophagae</taxon>
        <taxon>Holophagales</taxon>
        <taxon>Holophagaceae</taxon>
        <taxon>Geothrix</taxon>
    </lineage>
</organism>
<name>A0A9D7SG50_9BACT</name>
<feature type="modified residue" description="4-aspartylphosphate" evidence="4">
    <location>
        <position position="59"/>
    </location>
</feature>
<sequence length="210" mass="23416">MEVSPTVRVLLVDDERLVLVLMRRALRALRPDWELEVASDGLEALTLLKSQKVDMLVTDVQMPGMDGMALLMQVRRDPDLARLPLILISAQDDRTSVRQGMHSGADDYLTKPFTPEELVQTVEARWRRLERDREPLQGSNKAQEQLRDLLTERELEVLALIGQGLVTKDIAAALDLSPKTVSAHRQNIMGKLDLHNAAALAALAIRASVT</sequence>
<dbReference type="SUPFAM" id="SSF52172">
    <property type="entry name" value="CheY-like"/>
    <property type="match status" value="1"/>
</dbReference>
<feature type="domain" description="Response regulatory" evidence="6">
    <location>
        <begin position="8"/>
        <end position="126"/>
    </location>
</feature>
<dbReference type="SMART" id="SM00421">
    <property type="entry name" value="HTH_LUXR"/>
    <property type="match status" value="1"/>
</dbReference>
<feature type="domain" description="HTH luxR-type" evidence="5">
    <location>
        <begin position="143"/>
        <end position="208"/>
    </location>
</feature>